<sequence length="26" mass="3126">MVVEVWLFTLRIGNQTLVYAYRLLQV</sequence>
<name>A0A0E9RU61_ANGAN</name>
<protein>
    <submittedName>
        <fullName evidence="1">Uncharacterized protein</fullName>
    </submittedName>
</protein>
<dbReference type="EMBL" id="GBXM01075901">
    <property type="protein sequence ID" value="JAH32676.1"/>
    <property type="molecule type" value="Transcribed_RNA"/>
</dbReference>
<proteinExistence type="predicted"/>
<accession>A0A0E9RU61</accession>
<evidence type="ECO:0000313" key="1">
    <source>
        <dbReference type="EMBL" id="JAH32676.1"/>
    </source>
</evidence>
<reference evidence="1" key="2">
    <citation type="journal article" date="2015" name="Fish Shellfish Immunol.">
        <title>Early steps in the European eel (Anguilla anguilla)-Vibrio vulnificus interaction in the gills: Role of the RtxA13 toxin.</title>
        <authorList>
            <person name="Callol A."/>
            <person name="Pajuelo D."/>
            <person name="Ebbesson L."/>
            <person name="Teles M."/>
            <person name="MacKenzie S."/>
            <person name="Amaro C."/>
        </authorList>
    </citation>
    <scope>NUCLEOTIDE SEQUENCE</scope>
</reference>
<organism evidence="1">
    <name type="scientific">Anguilla anguilla</name>
    <name type="common">European freshwater eel</name>
    <name type="synonym">Muraena anguilla</name>
    <dbReference type="NCBI Taxonomy" id="7936"/>
    <lineage>
        <taxon>Eukaryota</taxon>
        <taxon>Metazoa</taxon>
        <taxon>Chordata</taxon>
        <taxon>Craniata</taxon>
        <taxon>Vertebrata</taxon>
        <taxon>Euteleostomi</taxon>
        <taxon>Actinopterygii</taxon>
        <taxon>Neopterygii</taxon>
        <taxon>Teleostei</taxon>
        <taxon>Anguilliformes</taxon>
        <taxon>Anguillidae</taxon>
        <taxon>Anguilla</taxon>
    </lineage>
</organism>
<dbReference type="AlphaFoldDB" id="A0A0E9RU61"/>
<reference evidence="1" key="1">
    <citation type="submission" date="2014-11" db="EMBL/GenBank/DDBJ databases">
        <authorList>
            <person name="Amaro Gonzalez C."/>
        </authorList>
    </citation>
    <scope>NUCLEOTIDE SEQUENCE</scope>
</reference>